<dbReference type="InterPro" id="IPR027417">
    <property type="entry name" value="P-loop_NTPase"/>
</dbReference>
<dbReference type="EMBL" id="CACVAT010000321">
    <property type="protein sequence ID" value="CAA6819055.1"/>
    <property type="molecule type" value="Genomic_DNA"/>
</dbReference>
<dbReference type="PANTHER" id="PTHR42759:SF1">
    <property type="entry name" value="MAGNESIUM-CHELATASE SUBUNIT CHLD"/>
    <property type="match status" value="1"/>
</dbReference>
<dbReference type="GO" id="GO:0005524">
    <property type="term" value="F:ATP binding"/>
    <property type="evidence" value="ECO:0007669"/>
    <property type="project" value="InterPro"/>
</dbReference>
<reference evidence="2" key="1">
    <citation type="submission" date="2020-01" db="EMBL/GenBank/DDBJ databases">
        <authorList>
            <person name="Meier V. D."/>
            <person name="Meier V D."/>
        </authorList>
    </citation>
    <scope>NUCLEOTIDE SEQUENCE</scope>
    <source>
        <strain evidence="2">HLG_WM_MAG_09</strain>
    </source>
</reference>
<organism evidence="2">
    <name type="scientific">uncultured Thiotrichaceae bacterium</name>
    <dbReference type="NCBI Taxonomy" id="298394"/>
    <lineage>
        <taxon>Bacteria</taxon>
        <taxon>Pseudomonadati</taxon>
        <taxon>Pseudomonadota</taxon>
        <taxon>Gammaproteobacteria</taxon>
        <taxon>Thiotrichales</taxon>
        <taxon>Thiotrichaceae</taxon>
        <taxon>environmental samples</taxon>
    </lineage>
</organism>
<dbReference type="Gene3D" id="3.40.50.300">
    <property type="entry name" value="P-loop containing nucleotide triphosphate hydrolases"/>
    <property type="match status" value="1"/>
</dbReference>
<dbReference type="InterPro" id="IPR003593">
    <property type="entry name" value="AAA+_ATPase"/>
</dbReference>
<dbReference type="PANTHER" id="PTHR42759">
    <property type="entry name" value="MOXR FAMILY PROTEIN"/>
    <property type="match status" value="1"/>
</dbReference>
<feature type="domain" description="AAA+ ATPase" evidence="1">
    <location>
        <begin position="53"/>
        <end position="245"/>
    </location>
</feature>
<dbReference type="InterPro" id="IPR011704">
    <property type="entry name" value="ATPase_dyneun-rel_AAA"/>
</dbReference>
<evidence type="ECO:0000313" key="2">
    <source>
        <dbReference type="EMBL" id="CAA6819055.1"/>
    </source>
</evidence>
<protein>
    <recommendedName>
        <fullName evidence="1">AAA+ ATPase domain-containing protein</fullName>
    </recommendedName>
</protein>
<dbReference type="AlphaFoldDB" id="A0A6S6TIC3"/>
<evidence type="ECO:0000259" key="1">
    <source>
        <dbReference type="SMART" id="SM00382"/>
    </source>
</evidence>
<dbReference type="SMART" id="SM00382">
    <property type="entry name" value="AAA"/>
    <property type="match status" value="1"/>
</dbReference>
<accession>A0A6S6TIC3</accession>
<dbReference type="InterPro" id="IPR050764">
    <property type="entry name" value="CbbQ/NirQ/NorQ/GpvN"/>
</dbReference>
<proteinExistence type="predicted"/>
<sequence length="337" mass="37680">MTTNTTIQQKIKKDIARLDECSSVSLDEHGSWPESVHQFDETSINALKTALASRRPLLLRGDPGTGKSQLARAAAVALNRLFVYEVVNSQTESQDLLWRFDAVGRLAEAQSLAAGTTEKERKRLLDTRRYACPGPLWWALCWETADEVYGGSQYQLARPEKPGNWGNVDGSVLLIDEVDKANAELPNGLLEILGNNSVTIPWQENKAIGGKGNVPPLVIVTTNEERELPAAFVRRCLVLNLALPEEEKAFKQVMVERGRLHYKNECTVAVCEKAVDQLWEDRENARIRGVVNLPGQAEYLDLLRALSTLSQTESDQLDWLGKIGQFTFQKYPVKHGR</sequence>
<dbReference type="CDD" id="cd00009">
    <property type="entry name" value="AAA"/>
    <property type="match status" value="1"/>
</dbReference>
<dbReference type="SUPFAM" id="SSF52540">
    <property type="entry name" value="P-loop containing nucleoside triphosphate hydrolases"/>
    <property type="match status" value="1"/>
</dbReference>
<dbReference type="GO" id="GO:0016887">
    <property type="term" value="F:ATP hydrolysis activity"/>
    <property type="evidence" value="ECO:0007669"/>
    <property type="project" value="InterPro"/>
</dbReference>
<gene>
    <name evidence="2" type="ORF">HELGO_WM38872</name>
</gene>
<name>A0A6S6TIC3_9GAMM</name>
<dbReference type="Pfam" id="PF07728">
    <property type="entry name" value="AAA_5"/>
    <property type="match status" value="1"/>
</dbReference>